<evidence type="ECO:0000256" key="2">
    <source>
        <dbReference type="SAM" id="MobiDB-lite"/>
    </source>
</evidence>
<evidence type="ECO:0000259" key="4">
    <source>
        <dbReference type="Pfam" id="PF12776"/>
    </source>
</evidence>
<feature type="domain" description="MLLE-like" evidence="5">
    <location>
        <begin position="432"/>
        <end position="490"/>
    </location>
</feature>
<proteinExistence type="predicted"/>
<evidence type="ECO:0000259" key="5">
    <source>
        <dbReference type="Pfam" id="PF23950"/>
    </source>
</evidence>
<evidence type="ECO:0000256" key="3">
    <source>
        <dbReference type="SAM" id="Phobius"/>
    </source>
</evidence>
<comment type="caution">
    <text evidence="7">The sequence shown here is derived from an EMBL/GenBank/DDBJ whole genome shotgun (WGS) entry which is preliminary data.</text>
</comment>
<keyword evidence="3" id="KW-1133">Transmembrane helix</keyword>
<dbReference type="PANTHER" id="PTHR46250">
    <property type="entry name" value="MYB/SANT-LIKE DNA-BINDING DOMAIN PROTEIN-RELATED"/>
    <property type="match status" value="1"/>
</dbReference>
<organism evidence="7 8">
    <name type="scientific">Zea mays</name>
    <name type="common">Maize</name>
    <dbReference type="NCBI Taxonomy" id="4577"/>
    <lineage>
        <taxon>Eukaryota</taxon>
        <taxon>Viridiplantae</taxon>
        <taxon>Streptophyta</taxon>
        <taxon>Embryophyta</taxon>
        <taxon>Tracheophyta</taxon>
        <taxon>Spermatophyta</taxon>
        <taxon>Magnoliopsida</taxon>
        <taxon>Liliopsida</taxon>
        <taxon>Poales</taxon>
        <taxon>Poaceae</taxon>
        <taxon>PACMAD clade</taxon>
        <taxon>Panicoideae</taxon>
        <taxon>Andropogonodae</taxon>
        <taxon>Andropogoneae</taxon>
        <taxon>Tripsacinae</taxon>
        <taxon>Zea</taxon>
    </lineage>
</organism>
<dbReference type="Pfam" id="PF23950">
    <property type="entry name" value="MLLE_2"/>
    <property type="match status" value="1"/>
</dbReference>
<feature type="transmembrane region" description="Helical" evidence="3">
    <location>
        <begin position="20"/>
        <end position="43"/>
    </location>
</feature>
<protein>
    <submittedName>
        <fullName evidence="7">Uncharacterized protein</fullName>
    </submittedName>
</protein>
<dbReference type="InterPro" id="IPR058353">
    <property type="entry name" value="DUF8040"/>
</dbReference>
<keyword evidence="1" id="KW-0175">Coiled coil</keyword>
<feature type="compositionally biased region" description="Basic residues" evidence="2">
    <location>
        <begin position="374"/>
        <end position="385"/>
    </location>
</feature>
<evidence type="ECO:0000259" key="6">
    <source>
        <dbReference type="Pfam" id="PF26138"/>
    </source>
</evidence>
<keyword evidence="3" id="KW-0472">Membrane</keyword>
<feature type="domain" description="DUF8040" evidence="6">
    <location>
        <begin position="63"/>
        <end position="150"/>
    </location>
</feature>
<dbReference type="InterPro" id="IPR056623">
    <property type="entry name" value="MLLE_2"/>
</dbReference>
<feature type="region of interest" description="Disordered" evidence="2">
    <location>
        <begin position="345"/>
        <end position="393"/>
    </location>
</feature>
<feature type="coiled-coil region" evidence="1">
    <location>
        <begin position="47"/>
        <end position="74"/>
    </location>
</feature>
<dbReference type="EMBL" id="NCVQ01000004">
    <property type="protein sequence ID" value="PWZ34416.1"/>
    <property type="molecule type" value="Genomic_DNA"/>
</dbReference>
<evidence type="ECO:0000256" key="1">
    <source>
        <dbReference type="SAM" id="Coils"/>
    </source>
</evidence>
<dbReference type="ExpressionAtlas" id="A0A3L6FMJ5">
    <property type="expression patterns" value="baseline"/>
</dbReference>
<feature type="domain" description="Myb/SANT-like" evidence="4">
    <location>
        <begin position="212"/>
        <end position="306"/>
    </location>
</feature>
<dbReference type="PANTHER" id="PTHR46250:SF15">
    <property type="entry name" value="OS01G0523800 PROTEIN"/>
    <property type="match status" value="1"/>
</dbReference>
<dbReference type="InterPro" id="IPR024752">
    <property type="entry name" value="Myb/SANT-like_dom"/>
</dbReference>
<dbReference type="AlphaFoldDB" id="A0A3L6FMJ5"/>
<reference evidence="7 8" key="1">
    <citation type="journal article" date="2018" name="Nat. Genet.">
        <title>Extensive intraspecific gene order and gene structural variations between Mo17 and other maize genomes.</title>
        <authorList>
            <person name="Sun S."/>
            <person name="Zhou Y."/>
            <person name="Chen J."/>
            <person name="Shi J."/>
            <person name="Zhao H."/>
            <person name="Zhao H."/>
            <person name="Song W."/>
            <person name="Zhang M."/>
            <person name="Cui Y."/>
            <person name="Dong X."/>
            <person name="Liu H."/>
            <person name="Ma X."/>
            <person name="Jiao Y."/>
            <person name="Wang B."/>
            <person name="Wei X."/>
            <person name="Stein J.C."/>
            <person name="Glaubitz J.C."/>
            <person name="Lu F."/>
            <person name="Yu G."/>
            <person name="Liang C."/>
            <person name="Fengler K."/>
            <person name="Li B."/>
            <person name="Rafalski A."/>
            <person name="Schnable P.S."/>
            <person name="Ware D.H."/>
            <person name="Buckler E.S."/>
            <person name="Lai J."/>
        </authorList>
    </citation>
    <scope>NUCLEOTIDE SEQUENCE [LARGE SCALE GENOMIC DNA]</scope>
    <source>
        <strain evidence="8">cv. Missouri 17</strain>
        <tissue evidence="7">Seedling</tissue>
    </source>
</reference>
<feature type="compositionally biased region" description="Acidic residues" evidence="2">
    <location>
        <begin position="349"/>
        <end position="358"/>
    </location>
</feature>
<sequence length="507" mass="58497">MKLICSPPDLSSRTRRRNMAFRGILSSLLVTYYYVWLLMGLAYRRKCLSIERRLRNRERRMENLNELIRESDRKCISELRMDRRTFFILCEMLRDVGGLKATRNMTLEEIVAHFLYTLAHHLKNRTIGRFFFRSGETVSRQFNLCLLAILKLQHLLLKTPEPIPENSTDNTWKNFKNCLGALDGTAIKRPYGKMDILEGSIAVRGRGKNKRKWIPVEDDELIKALVDVSLDPRWRSDGSFKNGYTSVLEARLAEKLPDSKISATPHIESRLRYFKTKYSALEQMLNKSGFTWDLTKKMIQCEKQQYETHCKIQLTYDDSIKDMATGEGAEDMTDVVQSLEEELVRVNANDEEDGEDMTSVETPRRSVDSTSSSSKKRKKEWKGKKTSSSDPLLDVFNEVSGDLKVATVSIGKMAQAMDREASNQEKARDEDPQQKLREKAINEVRRLEFTSSEVIKAADVFVRMPDQMGMLFALPEPLRREYIVDMLRDEAARRERGQSEGAGLDVE</sequence>
<evidence type="ECO:0000313" key="7">
    <source>
        <dbReference type="EMBL" id="PWZ34416.1"/>
    </source>
</evidence>
<dbReference type="Pfam" id="PF26138">
    <property type="entry name" value="DUF8040"/>
    <property type="match status" value="1"/>
</dbReference>
<accession>A0A3L6FMJ5</accession>
<evidence type="ECO:0000313" key="8">
    <source>
        <dbReference type="Proteomes" id="UP000251960"/>
    </source>
</evidence>
<name>A0A3L6FMJ5_MAIZE</name>
<gene>
    <name evidence="7" type="ORF">Zm00014a_024764</name>
</gene>
<keyword evidence="3" id="KW-0812">Transmembrane</keyword>
<dbReference type="Pfam" id="PF12776">
    <property type="entry name" value="Myb_DNA-bind_3"/>
    <property type="match status" value="1"/>
</dbReference>
<dbReference type="Proteomes" id="UP000251960">
    <property type="component" value="Chromosome 3"/>
</dbReference>